<gene>
    <name evidence="1" type="ORF">S06H3_23149</name>
</gene>
<dbReference type="EMBL" id="BARV01012523">
    <property type="protein sequence ID" value="GAI04755.1"/>
    <property type="molecule type" value="Genomic_DNA"/>
</dbReference>
<dbReference type="AlphaFoldDB" id="X1LQS2"/>
<accession>X1LQS2</accession>
<protein>
    <submittedName>
        <fullName evidence="1">Uncharacterized protein</fullName>
    </submittedName>
</protein>
<sequence>VEDIEDIEGKTVHLCSQKSSAGDKILLDQETFLS</sequence>
<feature type="non-terminal residue" evidence="1">
    <location>
        <position position="1"/>
    </location>
</feature>
<name>X1LQS2_9ZZZZ</name>
<organism evidence="1">
    <name type="scientific">marine sediment metagenome</name>
    <dbReference type="NCBI Taxonomy" id="412755"/>
    <lineage>
        <taxon>unclassified sequences</taxon>
        <taxon>metagenomes</taxon>
        <taxon>ecological metagenomes</taxon>
    </lineage>
</organism>
<comment type="caution">
    <text evidence="1">The sequence shown here is derived from an EMBL/GenBank/DDBJ whole genome shotgun (WGS) entry which is preliminary data.</text>
</comment>
<proteinExistence type="predicted"/>
<evidence type="ECO:0000313" key="1">
    <source>
        <dbReference type="EMBL" id="GAI04755.1"/>
    </source>
</evidence>
<reference evidence="1" key="1">
    <citation type="journal article" date="2014" name="Front. Microbiol.">
        <title>High frequency of phylogenetically diverse reductive dehalogenase-homologous genes in deep subseafloor sedimentary metagenomes.</title>
        <authorList>
            <person name="Kawai M."/>
            <person name="Futagami T."/>
            <person name="Toyoda A."/>
            <person name="Takaki Y."/>
            <person name="Nishi S."/>
            <person name="Hori S."/>
            <person name="Arai W."/>
            <person name="Tsubouchi T."/>
            <person name="Morono Y."/>
            <person name="Uchiyama I."/>
            <person name="Ito T."/>
            <person name="Fujiyama A."/>
            <person name="Inagaki F."/>
            <person name="Takami H."/>
        </authorList>
    </citation>
    <scope>NUCLEOTIDE SEQUENCE</scope>
    <source>
        <strain evidence="1">Expedition CK06-06</strain>
    </source>
</reference>